<dbReference type="SUPFAM" id="SSF52833">
    <property type="entry name" value="Thioredoxin-like"/>
    <property type="match status" value="1"/>
</dbReference>
<dbReference type="EMBL" id="FNBL01000001">
    <property type="protein sequence ID" value="SDE84566.1"/>
    <property type="molecule type" value="Genomic_DNA"/>
</dbReference>
<evidence type="ECO:0000256" key="5">
    <source>
        <dbReference type="ARBA" id="ARBA00023284"/>
    </source>
</evidence>
<evidence type="ECO:0000259" key="6">
    <source>
        <dbReference type="PROSITE" id="PS51352"/>
    </source>
</evidence>
<evidence type="ECO:0000313" key="7">
    <source>
        <dbReference type="EMBL" id="SDE84566.1"/>
    </source>
</evidence>
<dbReference type="Gene3D" id="3.40.30.10">
    <property type="entry name" value="Glutaredoxin"/>
    <property type="match status" value="1"/>
</dbReference>
<dbReference type="AlphaFoldDB" id="A0A1G7G8V7"/>
<dbReference type="GO" id="GO:0030288">
    <property type="term" value="C:outer membrane-bounded periplasmic space"/>
    <property type="evidence" value="ECO:0007669"/>
    <property type="project" value="InterPro"/>
</dbReference>
<dbReference type="InterPro" id="IPR013740">
    <property type="entry name" value="Redoxin"/>
</dbReference>
<dbReference type="PROSITE" id="PS51352">
    <property type="entry name" value="THIOREDOXIN_2"/>
    <property type="match status" value="1"/>
</dbReference>
<dbReference type="Pfam" id="PF08534">
    <property type="entry name" value="Redoxin"/>
    <property type="match status" value="1"/>
</dbReference>
<dbReference type="CDD" id="cd03010">
    <property type="entry name" value="TlpA_like_DsbE"/>
    <property type="match status" value="1"/>
</dbReference>
<evidence type="ECO:0000256" key="2">
    <source>
        <dbReference type="ARBA" id="ARBA00007758"/>
    </source>
</evidence>
<feature type="domain" description="Thioredoxin" evidence="6">
    <location>
        <begin position="37"/>
        <end position="175"/>
    </location>
</feature>
<evidence type="ECO:0000256" key="4">
    <source>
        <dbReference type="ARBA" id="ARBA00023157"/>
    </source>
</evidence>
<comment type="similarity">
    <text evidence="2">Belongs to the thioredoxin family. DsbE subfamily.</text>
</comment>
<dbReference type="InterPro" id="IPR036249">
    <property type="entry name" value="Thioredoxin-like_sf"/>
</dbReference>
<dbReference type="RefSeq" id="WP_074640577.1">
    <property type="nucleotide sequence ID" value="NZ_FNBL01000001.1"/>
</dbReference>
<keyword evidence="3" id="KW-0201">Cytochrome c-type biogenesis</keyword>
<gene>
    <name evidence="7" type="ORF">SAMN04488117_101449</name>
</gene>
<dbReference type="OrthoDB" id="9799347at2"/>
<name>A0A1G7G8V7_9RHOB</name>
<evidence type="ECO:0000256" key="1">
    <source>
        <dbReference type="ARBA" id="ARBA00004196"/>
    </source>
</evidence>
<reference evidence="7 8" key="1">
    <citation type="submission" date="2016-10" db="EMBL/GenBank/DDBJ databases">
        <authorList>
            <person name="de Groot N.N."/>
        </authorList>
    </citation>
    <scope>NUCLEOTIDE SEQUENCE [LARGE SCALE GENOMIC DNA]</scope>
    <source>
        <strain evidence="7 8">DSM 27375</strain>
    </source>
</reference>
<sequence length="182" mass="19611">MAKINLLVALPPLVFAGLAGLFIFGMGREDAQQLPSSQLGRDTPSIASVTPLGDLPPLSDEMLDLPGVKLVNYWASWCAPCRAEHPQLKMLQEAGVTIYGINYKDEAPNALGFLDDLGNPYAAIGADEPGRTALEWGVYGVPETYVVDEKGKISYRFAGPITVEIMEKYIKPEIAKAAGESN</sequence>
<dbReference type="GO" id="GO:0017004">
    <property type="term" value="P:cytochrome complex assembly"/>
    <property type="evidence" value="ECO:0007669"/>
    <property type="project" value="UniProtKB-KW"/>
</dbReference>
<evidence type="ECO:0000256" key="3">
    <source>
        <dbReference type="ARBA" id="ARBA00022748"/>
    </source>
</evidence>
<dbReference type="Proteomes" id="UP000182284">
    <property type="component" value="Unassembled WGS sequence"/>
</dbReference>
<comment type="subcellular location">
    <subcellularLocation>
        <location evidence="1">Cell envelope</location>
    </subcellularLocation>
</comment>
<dbReference type="InterPro" id="IPR017937">
    <property type="entry name" value="Thioredoxin_CS"/>
</dbReference>
<accession>A0A1G7G8V7</accession>
<dbReference type="InterPro" id="IPR013766">
    <property type="entry name" value="Thioredoxin_domain"/>
</dbReference>
<dbReference type="InterPro" id="IPR050553">
    <property type="entry name" value="Thioredoxin_ResA/DsbE_sf"/>
</dbReference>
<proteinExistence type="inferred from homology"/>
<dbReference type="PANTHER" id="PTHR42852">
    <property type="entry name" value="THIOL:DISULFIDE INTERCHANGE PROTEIN DSBE"/>
    <property type="match status" value="1"/>
</dbReference>
<protein>
    <submittedName>
        <fullName evidence="7">Cytochrome c biogenesis protein CcmG, thiol:disulfide interchange protein DsbE</fullName>
    </submittedName>
</protein>
<dbReference type="PANTHER" id="PTHR42852:SF6">
    <property type="entry name" value="THIOL:DISULFIDE INTERCHANGE PROTEIN DSBE"/>
    <property type="match status" value="1"/>
</dbReference>
<keyword evidence="4" id="KW-1015">Disulfide bond</keyword>
<dbReference type="NCBIfam" id="TIGR00385">
    <property type="entry name" value="dsbE"/>
    <property type="match status" value="1"/>
</dbReference>
<evidence type="ECO:0000313" key="8">
    <source>
        <dbReference type="Proteomes" id="UP000182284"/>
    </source>
</evidence>
<dbReference type="PROSITE" id="PS00194">
    <property type="entry name" value="THIOREDOXIN_1"/>
    <property type="match status" value="1"/>
</dbReference>
<dbReference type="GO" id="GO:0015036">
    <property type="term" value="F:disulfide oxidoreductase activity"/>
    <property type="evidence" value="ECO:0007669"/>
    <property type="project" value="InterPro"/>
</dbReference>
<dbReference type="InterPro" id="IPR004799">
    <property type="entry name" value="Periplasmic_diS_OxRdtase_DsbE"/>
</dbReference>
<keyword evidence="5" id="KW-0676">Redox-active center</keyword>
<organism evidence="7 8">
    <name type="scientific">Celeribacter baekdonensis</name>
    <dbReference type="NCBI Taxonomy" id="875171"/>
    <lineage>
        <taxon>Bacteria</taxon>
        <taxon>Pseudomonadati</taxon>
        <taxon>Pseudomonadota</taxon>
        <taxon>Alphaproteobacteria</taxon>
        <taxon>Rhodobacterales</taxon>
        <taxon>Roseobacteraceae</taxon>
        <taxon>Celeribacter</taxon>
    </lineage>
</organism>